<sequence>MRLSLAVFLLLLSCVHTNERPVTETRSPVPARLIVREVRHSPCFTLYGGSCSHQEALLRIEGPVKRDLPYGCLITKDGMPQSTITSDIQGDAIRVAFRCEKSLPFKVVYVLPSGRHFADCKEYGGSSWNWASVPDFRAAASTMIGQNCPGVHFEDVAAEIRTGGEAKLISFLKETLPLKAPRKTSMDSLQAWDDAYLSLSPAGQSQLHNDFRRAILEKSSTLALERSLRYADINDTAFEEAIVKRLEENLNSATGYEMDASMDMMLRRLAQSNPQRAGEMGCKELVREKRRGALAYLPGALLVVAKARYSCPVVLDAVRSSLCHASFYCSSSSRKDGICEYKDLSDELDRHLKQKTEKPDAVQRDRIMLAAALSTEGIEDVLRLWHERRSYSIEQAASPDCQSQYVMGKKSVPCHCFKETPAEACSDIRNVTTCTFEVDDRRRLIHNVMSP</sequence>
<protein>
    <submittedName>
        <fullName evidence="1">Uncharacterized protein</fullName>
    </submittedName>
</protein>
<dbReference type="Proteomes" id="UP000460298">
    <property type="component" value="Unassembled WGS sequence"/>
</dbReference>
<evidence type="ECO:0000313" key="1">
    <source>
        <dbReference type="EMBL" id="KAB2931332.1"/>
    </source>
</evidence>
<name>A0A833LXR0_9LEPT</name>
<dbReference type="AlphaFoldDB" id="A0A833LXR0"/>
<gene>
    <name evidence="1" type="ORF">F9K24_13915</name>
</gene>
<reference evidence="1 2" key="1">
    <citation type="submission" date="2019-10" db="EMBL/GenBank/DDBJ databases">
        <title>Extracellular Electron Transfer in a Candidatus Methanoperedens spp. Enrichment Culture.</title>
        <authorList>
            <person name="Berger S."/>
            <person name="Rangel Shaw D."/>
            <person name="Berben T."/>
            <person name="In 'T Zandt M."/>
            <person name="Frank J."/>
            <person name="Reimann J."/>
            <person name="Jetten M.S.M."/>
            <person name="Welte C.U."/>
        </authorList>
    </citation>
    <scope>NUCLEOTIDE SEQUENCE [LARGE SCALE GENOMIC DNA]</scope>
    <source>
        <strain evidence="1">SB12</strain>
    </source>
</reference>
<comment type="caution">
    <text evidence="1">The sequence shown here is derived from an EMBL/GenBank/DDBJ whole genome shotgun (WGS) entry which is preliminary data.</text>
</comment>
<evidence type="ECO:0000313" key="2">
    <source>
        <dbReference type="Proteomes" id="UP000460298"/>
    </source>
</evidence>
<dbReference type="EMBL" id="WBUI01000014">
    <property type="protein sequence ID" value="KAB2931332.1"/>
    <property type="molecule type" value="Genomic_DNA"/>
</dbReference>
<proteinExistence type="predicted"/>
<organism evidence="1 2">
    <name type="scientific">Leptonema illini</name>
    <dbReference type="NCBI Taxonomy" id="183"/>
    <lineage>
        <taxon>Bacteria</taxon>
        <taxon>Pseudomonadati</taxon>
        <taxon>Spirochaetota</taxon>
        <taxon>Spirochaetia</taxon>
        <taxon>Leptospirales</taxon>
        <taxon>Leptospiraceae</taxon>
        <taxon>Leptonema</taxon>
    </lineage>
</organism>
<accession>A0A833LXR0</accession>